<dbReference type="PANTHER" id="PTHR11102">
    <property type="entry name" value="SEL-1-LIKE PROTEIN"/>
    <property type="match status" value="1"/>
</dbReference>
<dbReference type="InterPro" id="IPR006597">
    <property type="entry name" value="Sel1-like"/>
</dbReference>
<dbReference type="SMART" id="SM00671">
    <property type="entry name" value="SEL1"/>
    <property type="match status" value="3"/>
</dbReference>
<evidence type="ECO:0000256" key="1">
    <source>
        <dbReference type="SAM" id="SignalP"/>
    </source>
</evidence>
<dbReference type="InterPro" id="IPR011990">
    <property type="entry name" value="TPR-like_helical_dom_sf"/>
</dbReference>
<keyword evidence="1" id="KW-0732">Signal</keyword>
<gene>
    <name evidence="2" type="ORF">FJU11_06890</name>
</gene>
<dbReference type="EMBL" id="VHLH01000009">
    <property type="protein sequence ID" value="TPW29851.1"/>
    <property type="molecule type" value="Genomic_DNA"/>
</dbReference>
<comment type="caution">
    <text evidence="2">The sequence shown here is derived from an EMBL/GenBank/DDBJ whole genome shotgun (WGS) entry which is preliminary data.</text>
</comment>
<dbReference type="Gene3D" id="1.25.40.10">
    <property type="entry name" value="Tetratricopeptide repeat domain"/>
    <property type="match status" value="1"/>
</dbReference>
<reference evidence="2 3" key="1">
    <citation type="submission" date="2019-06" db="EMBL/GenBank/DDBJ databases">
        <authorList>
            <person name="Li M."/>
        </authorList>
    </citation>
    <scope>NUCLEOTIDE SEQUENCE [LARGE SCALE GENOMIC DNA]</scope>
    <source>
        <strain evidence="2 3">BGMRC6574</strain>
    </source>
</reference>
<organism evidence="2 3">
    <name type="scientific">Pararhizobium mangrovi</name>
    <dbReference type="NCBI Taxonomy" id="2590452"/>
    <lineage>
        <taxon>Bacteria</taxon>
        <taxon>Pseudomonadati</taxon>
        <taxon>Pseudomonadota</taxon>
        <taxon>Alphaproteobacteria</taxon>
        <taxon>Hyphomicrobiales</taxon>
        <taxon>Rhizobiaceae</taxon>
        <taxon>Rhizobium/Agrobacterium group</taxon>
        <taxon>Pararhizobium</taxon>
    </lineage>
</organism>
<protein>
    <submittedName>
        <fullName evidence="2">Sel1 repeat family protein</fullName>
    </submittedName>
</protein>
<dbReference type="Pfam" id="PF08238">
    <property type="entry name" value="Sel1"/>
    <property type="match status" value="3"/>
</dbReference>
<sequence>MRVSFSRSIGTTAAAGICASALGVGVLCTSVPARAFDPDASISQDSGPLDLFRFGFSAYKDGHKSEAAEAYKYAADKGHAGARWALANMYAEGDGVAENDYEAFKIYDEIARVGVEPGSPDTGYFINALMALARYYRRGIPGSPVDADPAQARQVYFQAASVFGYPDAEFELGQMMLDGEGGRQNIAQAKKWLNRSRKSGCARAAALFGKIIYGEGHHVYGLALMSVALDHAHGTDADWIHDLRTKVESSASTDERTSAASLADTMVASADTADNSN</sequence>
<dbReference type="InterPro" id="IPR050767">
    <property type="entry name" value="Sel1_AlgK"/>
</dbReference>
<dbReference type="RefSeq" id="WP_141166302.1">
    <property type="nucleotide sequence ID" value="NZ_VHLH01000009.1"/>
</dbReference>
<dbReference type="Proteomes" id="UP000320314">
    <property type="component" value="Unassembled WGS sequence"/>
</dbReference>
<keyword evidence="3" id="KW-1185">Reference proteome</keyword>
<evidence type="ECO:0000313" key="2">
    <source>
        <dbReference type="EMBL" id="TPW29851.1"/>
    </source>
</evidence>
<evidence type="ECO:0000313" key="3">
    <source>
        <dbReference type="Proteomes" id="UP000320314"/>
    </source>
</evidence>
<accession>A0A506U9S6</accession>
<feature type="chain" id="PRO_5021503891" evidence="1">
    <location>
        <begin position="36"/>
        <end position="277"/>
    </location>
</feature>
<proteinExistence type="predicted"/>
<dbReference type="OrthoDB" id="9796900at2"/>
<dbReference type="PANTHER" id="PTHR11102:SF160">
    <property type="entry name" value="ERAD-ASSOCIATED E3 UBIQUITIN-PROTEIN LIGASE COMPONENT HRD3"/>
    <property type="match status" value="1"/>
</dbReference>
<name>A0A506U9S6_9HYPH</name>
<feature type="signal peptide" evidence="1">
    <location>
        <begin position="1"/>
        <end position="35"/>
    </location>
</feature>
<dbReference type="SUPFAM" id="SSF81901">
    <property type="entry name" value="HCP-like"/>
    <property type="match status" value="1"/>
</dbReference>
<dbReference type="AlphaFoldDB" id="A0A506U9S6"/>